<evidence type="ECO:0000256" key="4">
    <source>
        <dbReference type="ARBA" id="ARBA00022692"/>
    </source>
</evidence>
<keyword evidence="10 13" id="KW-0407">Ion channel</keyword>
<dbReference type="RefSeq" id="WP_123796164.1">
    <property type="nucleotide sequence ID" value="NZ_CP031699.1"/>
</dbReference>
<dbReference type="KEGG" id="naq:D0T90_09755"/>
<dbReference type="AlphaFoldDB" id="A0A5P3MSX8"/>
<dbReference type="OrthoDB" id="9806299at2"/>
<keyword evidence="6 13" id="KW-1133">Transmembrane helix</keyword>
<keyword evidence="2 13" id="KW-1003">Cell membrane</keyword>
<evidence type="ECO:0000256" key="1">
    <source>
        <dbReference type="ARBA" id="ARBA00004651"/>
    </source>
</evidence>
<dbReference type="GO" id="GO:0005886">
    <property type="term" value="C:plasma membrane"/>
    <property type="evidence" value="ECO:0007669"/>
    <property type="project" value="UniProtKB-SubCell"/>
</dbReference>
<evidence type="ECO:0000256" key="3">
    <source>
        <dbReference type="ARBA" id="ARBA00022519"/>
    </source>
</evidence>
<keyword evidence="7 13" id="KW-0915">Sodium</keyword>
<keyword evidence="13" id="KW-0813">Transport</keyword>
<comment type="catalytic activity">
    <reaction evidence="12">
        <text>fluoride(in) = fluoride(out)</text>
        <dbReference type="Rhea" id="RHEA:76159"/>
        <dbReference type="ChEBI" id="CHEBI:17051"/>
    </reaction>
    <physiologicalReaction direction="left-to-right" evidence="12">
        <dbReference type="Rhea" id="RHEA:76160"/>
    </physiologicalReaction>
</comment>
<evidence type="ECO:0000313" key="15">
    <source>
        <dbReference type="Proteomes" id="UP000325536"/>
    </source>
</evidence>
<proteinExistence type="inferred from homology"/>
<evidence type="ECO:0000256" key="10">
    <source>
        <dbReference type="ARBA" id="ARBA00023303"/>
    </source>
</evidence>
<comment type="function">
    <text evidence="13">Fluoride-specific ion channel. Important for reducing fluoride concentration in the cell, thus reducing its toxicity.</text>
</comment>
<evidence type="ECO:0000256" key="6">
    <source>
        <dbReference type="ARBA" id="ARBA00022989"/>
    </source>
</evidence>
<gene>
    <name evidence="13 14" type="primary">crcB</name>
    <name evidence="13" type="synonym">fluC</name>
    <name evidence="14" type="ORF">D0T90_09755</name>
</gene>
<feature type="binding site" evidence="13">
    <location>
        <position position="73"/>
    </location>
    <ligand>
        <name>Na(+)</name>
        <dbReference type="ChEBI" id="CHEBI:29101"/>
        <note>structural</note>
    </ligand>
</feature>
<dbReference type="GO" id="GO:0062054">
    <property type="term" value="F:fluoride channel activity"/>
    <property type="evidence" value="ECO:0007669"/>
    <property type="project" value="UniProtKB-UniRule"/>
</dbReference>
<keyword evidence="9 13" id="KW-0472">Membrane</keyword>
<keyword evidence="8 13" id="KW-0406">Ion transport</keyword>
<reference evidence="14 15" key="1">
    <citation type="submission" date="2018-08" db="EMBL/GenBank/DDBJ databases">
        <title>Neisseria animalis ATCC 49930 complete genome.</title>
        <authorList>
            <person name="Veseli I.A."/>
            <person name="Mascarenhas dos Santos A.C."/>
            <person name="Buttler R."/>
            <person name="Pombert J.-F."/>
        </authorList>
    </citation>
    <scope>NUCLEOTIDE SEQUENCE [LARGE SCALE GENOMIC DNA]</scope>
    <source>
        <strain evidence="14 15">ATCC 49930</strain>
    </source>
</reference>
<accession>A0A5P3MSX8</accession>
<keyword evidence="3" id="KW-0997">Cell inner membrane</keyword>
<keyword evidence="15" id="KW-1185">Reference proteome</keyword>
<keyword evidence="4 13" id="KW-0812">Transmembrane</keyword>
<evidence type="ECO:0000313" key="14">
    <source>
        <dbReference type="EMBL" id="QEY24712.1"/>
    </source>
</evidence>
<dbReference type="NCBIfam" id="TIGR00494">
    <property type="entry name" value="crcB"/>
    <property type="match status" value="1"/>
</dbReference>
<evidence type="ECO:0000256" key="5">
    <source>
        <dbReference type="ARBA" id="ARBA00022723"/>
    </source>
</evidence>
<sequence length="120" mass="12890">MLHTLLPIAVGAISGALLRWLLGTLFAAGSWLFSPAILAANWIGAFAIGICAEWIQHPQWRLLLITGFLGSLTTFSGFSLEIVNLMQSQRWGAAFLSAALHLGGSIVLTAAGIWLVQQFK</sequence>
<feature type="transmembrane region" description="Helical" evidence="13">
    <location>
        <begin position="37"/>
        <end position="55"/>
    </location>
</feature>
<dbReference type="Proteomes" id="UP000325536">
    <property type="component" value="Chromosome"/>
</dbReference>
<evidence type="ECO:0000256" key="12">
    <source>
        <dbReference type="ARBA" id="ARBA00035585"/>
    </source>
</evidence>
<evidence type="ECO:0000256" key="9">
    <source>
        <dbReference type="ARBA" id="ARBA00023136"/>
    </source>
</evidence>
<dbReference type="HAMAP" id="MF_00454">
    <property type="entry name" value="FluC"/>
    <property type="match status" value="1"/>
</dbReference>
<feature type="transmembrane region" description="Helical" evidence="13">
    <location>
        <begin position="92"/>
        <end position="116"/>
    </location>
</feature>
<comment type="activity regulation">
    <text evidence="13">Na(+) is not transported, but it plays an essential structural role and its presence is essential for fluoride channel function.</text>
</comment>
<comment type="similarity">
    <text evidence="11 13">Belongs to the fluoride channel Fluc/FEX (TC 1.A.43) family.</text>
</comment>
<comment type="subcellular location">
    <subcellularLocation>
        <location evidence="1 13">Cell membrane</location>
        <topology evidence="1 13">Multi-pass membrane protein</topology>
    </subcellularLocation>
</comment>
<dbReference type="GO" id="GO:0046872">
    <property type="term" value="F:metal ion binding"/>
    <property type="evidence" value="ECO:0007669"/>
    <property type="project" value="UniProtKB-KW"/>
</dbReference>
<evidence type="ECO:0000256" key="11">
    <source>
        <dbReference type="ARBA" id="ARBA00035120"/>
    </source>
</evidence>
<dbReference type="GO" id="GO:0140114">
    <property type="term" value="P:cellular detoxification of fluoride"/>
    <property type="evidence" value="ECO:0007669"/>
    <property type="project" value="UniProtKB-UniRule"/>
</dbReference>
<evidence type="ECO:0000256" key="2">
    <source>
        <dbReference type="ARBA" id="ARBA00022475"/>
    </source>
</evidence>
<dbReference type="Pfam" id="PF02537">
    <property type="entry name" value="CRCB"/>
    <property type="match status" value="1"/>
</dbReference>
<evidence type="ECO:0000256" key="8">
    <source>
        <dbReference type="ARBA" id="ARBA00023065"/>
    </source>
</evidence>
<feature type="binding site" evidence="13">
    <location>
        <position position="70"/>
    </location>
    <ligand>
        <name>Na(+)</name>
        <dbReference type="ChEBI" id="CHEBI:29101"/>
        <note>structural</note>
    </ligand>
</feature>
<name>A0A5P3MSX8_NEIAN</name>
<dbReference type="EMBL" id="CP031699">
    <property type="protein sequence ID" value="QEY24712.1"/>
    <property type="molecule type" value="Genomic_DNA"/>
</dbReference>
<evidence type="ECO:0000256" key="13">
    <source>
        <dbReference type="HAMAP-Rule" id="MF_00454"/>
    </source>
</evidence>
<evidence type="ECO:0000256" key="7">
    <source>
        <dbReference type="ARBA" id="ARBA00023053"/>
    </source>
</evidence>
<protein>
    <recommendedName>
        <fullName evidence="13">Fluoride-specific ion channel FluC</fullName>
    </recommendedName>
</protein>
<organism evidence="14 15">
    <name type="scientific">Neisseria animalis</name>
    <dbReference type="NCBI Taxonomy" id="492"/>
    <lineage>
        <taxon>Bacteria</taxon>
        <taxon>Pseudomonadati</taxon>
        <taxon>Pseudomonadota</taxon>
        <taxon>Betaproteobacteria</taxon>
        <taxon>Neisseriales</taxon>
        <taxon>Neisseriaceae</taxon>
        <taxon>Neisseria</taxon>
    </lineage>
</organism>
<dbReference type="PANTHER" id="PTHR28259:SF1">
    <property type="entry name" value="FLUORIDE EXPORT PROTEIN 1-RELATED"/>
    <property type="match status" value="1"/>
</dbReference>
<dbReference type="PANTHER" id="PTHR28259">
    <property type="entry name" value="FLUORIDE EXPORT PROTEIN 1-RELATED"/>
    <property type="match status" value="1"/>
</dbReference>
<dbReference type="InterPro" id="IPR003691">
    <property type="entry name" value="FluC"/>
</dbReference>
<feature type="transmembrane region" description="Helical" evidence="13">
    <location>
        <begin position="62"/>
        <end position="80"/>
    </location>
</feature>
<keyword evidence="5 13" id="KW-0479">Metal-binding</keyword>